<reference evidence="7" key="1">
    <citation type="submission" date="2016-10" db="EMBL/GenBank/DDBJ databases">
        <authorList>
            <person name="Varghese N."/>
            <person name="Submissions S."/>
        </authorList>
    </citation>
    <scope>NUCLEOTIDE SEQUENCE [LARGE SCALE GENOMIC DNA]</scope>
    <source>
        <strain evidence="7">CGMCC 4.5579</strain>
    </source>
</reference>
<sequence>MRDSGTLLRKDVLLPRDCLAATAERLELALPPTLAPTPTWRDDGTAAARWRHVLDALDQHGLRDGDHPSEDFTGTVRLLCAAATELFAYVDQPDLRYRLHVAADHRDAVLACLVPASGNVLLHPTRPDALAETLLAELPDWPQARGTSLSAPLRDIRDADPDGPLPRGDAGRVLDLLARPRHAAGQVSAGRRGGLDHRRTTTHPLTFVDLDTGRWLVHVTADRDSEPHVVAVPAGWDLLLTKTRELGDTPRRR</sequence>
<evidence type="ECO:0000256" key="2">
    <source>
        <dbReference type="ARBA" id="ARBA00006411"/>
    </source>
</evidence>
<dbReference type="Pfam" id="PF14011">
    <property type="entry name" value="ESX-1_EspG"/>
    <property type="match status" value="1"/>
</dbReference>
<name>A0A1I5Z2Y1_9PSEU</name>
<accession>A0A1I5Z2Y1</accession>
<keyword evidence="7" id="KW-1185">Reference proteome</keyword>
<evidence type="ECO:0000256" key="5">
    <source>
        <dbReference type="SAM" id="MobiDB-lite"/>
    </source>
</evidence>
<feature type="region of interest" description="Disordered" evidence="5">
    <location>
        <begin position="147"/>
        <end position="168"/>
    </location>
</feature>
<comment type="subcellular location">
    <subcellularLocation>
        <location evidence="1">Cytoplasm</location>
    </subcellularLocation>
</comment>
<dbReference type="EMBL" id="FOWW01000008">
    <property type="protein sequence ID" value="SFQ50811.1"/>
    <property type="molecule type" value="Genomic_DNA"/>
</dbReference>
<dbReference type="STRING" id="587909.SAMN05421810_108172"/>
<dbReference type="AlphaFoldDB" id="A0A1I5Z2Y1"/>
<gene>
    <name evidence="6" type="ORF">SAMN05421810_108172</name>
</gene>
<proteinExistence type="inferred from homology"/>
<keyword evidence="3" id="KW-0963">Cytoplasm</keyword>
<evidence type="ECO:0000313" key="6">
    <source>
        <dbReference type="EMBL" id="SFQ50811.1"/>
    </source>
</evidence>
<dbReference type="Proteomes" id="UP000198727">
    <property type="component" value="Unassembled WGS sequence"/>
</dbReference>
<dbReference type="OrthoDB" id="3625769at2"/>
<evidence type="ECO:0000313" key="7">
    <source>
        <dbReference type="Proteomes" id="UP000198727"/>
    </source>
</evidence>
<keyword evidence="4" id="KW-0143">Chaperone</keyword>
<protein>
    <submittedName>
        <fullName evidence="6">EspG family protein</fullName>
    </submittedName>
</protein>
<dbReference type="InterPro" id="IPR025734">
    <property type="entry name" value="EspG"/>
</dbReference>
<dbReference type="RefSeq" id="WP_092533497.1">
    <property type="nucleotide sequence ID" value="NZ_FOWW01000008.1"/>
</dbReference>
<organism evidence="6 7">
    <name type="scientific">Amycolatopsis arida</name>
    <dbReference type="NCBI Taxonomy" id="587909"/>
    <lineage>
        <taxon>Bacteria</taxon>
        <taxon>Bacillati</taxon>
        <taxon>Actinomycetota</taxon>
        <taxon>Actinomycetes</taxon>
        <taxon>Pseudonocardiales</taxon>
        <taxon>Pseudonocardiaceae</taxon>
        <taxon>Amycolatopsis</taxon>
    </lineage>
</organism>
<evidence type="ECO:0000256" key="4">
    <source>
        <dbReference type="ARBA" id="ARBA00023186"/>
    </source>
</evidence>
<comment type="similarity">
    <text evidence="2">Belongs to the EspG family.</text>
</comment>
<evidence type="ECO:0000256" key="3">
    <source>
        <dbReference type="ARBA" id="ARBA00022490"/>
    </source>
</evidence>
<evidence type="ECO:0000256" key="1">
    <source>
        <dbReference type="ARBA" id="ARBA00004496"/>
    </source>
</evidence>